<dbReference type="GO" id="GO:0005802">
    <property type="term" value="C:trans-Golgi network"/>
    <property type="evidence" value="ECO:0000318"/>
    <property type="project" value="GO_Central"/>
</dbReference>
<organism evidence="3 4">
    <name type="scientific">Anolis carolinensis</name>
    <name type="common">Green anole</name>
    <name type="synonym">American chameleon</name>
    <dbReference type="NCBI Taxonomy" id="28377"/>
    <lineage>
        <taxon>Eukaryota</taxon>
        <taxon>Metazoa</taxon>
        <taxon>Chordata</taxon>
        <taxon>Craniata</taxon>
        <taxon>Vertebrata</taxon>
        <taxon>Euteleostomi</taxon>
        <taxon>Lepidosauria</taxon>
        <taxon>Squamata</taxon>
        <taxon>Bifurcata</taxon>
        <taxon>Unidentata</taxon>
        <taxon>Episquamata</taxon>
        <taxon>Toxicofera</taxon>
        <taxon>Iguania</taxon>
        <taxon>Dactyloidae</taxon>
        <taxon>Anolis</taxon>
    </lineage>
</organism>
<evidence type="ECO:0000256" key="2">
    <source>
        <dbReference type="SAM" id="MobiDB-lite"/>
    </source>
</evidence>
<feature type="region of interest" description="Disordered" evidence="2">
    <location>
        <begin position="1"/>
        <end position="65"/>
    </location>
</feature>
<feature type="coiled-coil region" evidence="1">
    <location>
        <begin position="499"/>
        <end position="602"/>
    </location>
</feature>
<feature type="region of interest" description="Disordered" evidence="2">
    <location>
        <begin position="724"/>
        <end position="767"/>
    </location>
</feature>
<reference evidence="3" key="1">
    <citation type="submission" date="2009-12" db="EMBL/GenBank/DDBJ databases">
        <title>The Genome Sequence of Anolis carolinensis (Green Anole Lizard).</title>
        <authorList>
            <consortium name="The Genome Sequencing Platform"/>
            <person name="Di Palma F."/>
            <person name="Alfoldi J."/>
            <person name="Heiman D."/>
            <person name="Young S."/>
            <person name="Grabherr M."/>
            <person name="Johnson J."/>
            <person name="Lander E.S."/>
            <person name="Lindblad-Toh K."/>
        </authorList>
    </citation>
    <scope>NUCLEOTIDE SEQUENCE [LARGE SCALE GENOMIC DNA]</scope>
    <source>
        <strain evidence="3">JBL SC #1</strain>
    </source>
</reference>
<name>H9GFV3_ANOCA</name>
<evidence type="ECO:0000313" key="4">
    <source>
        <dbReference type="Proteomes" id="UP000001646"/>
    </source>
</evidence>
<dbReference type="GO" id="GO:0009617">
    <property type="term" value="P:response to bacterium"/>
    <property type="evidence" value="ECO:0007669"/>
    <property type="project" value="Ensembl"/>
</dbReference>
<dbReference type="Ensembl" id="ENSACAT00000009979.4">
    <property type="protein sequence ID" value="ENSACAP00000009780.4"/>
    <property type="gene ID" value="ENSACAG00000009930.4"/>
</dbReference>
<dbReference type="GeneTree" id="ENSGT00720000108851"/>
<dbReference type="GO" id="GO:0031267">
    <property type="term" value="F:small GTPase binding"/>
    <property type="evidence" value="ECO:0000318"/>
    <property type="project" value="GO_Central"/>
</dbReference>
<dbReference type="HOGENOM" id="CLU_007958_0_0_1"/>
<proteinExistence type="predicted"/>
<feature type="compositionally biased region" description="Low complexity" evidence="2">
    <location>
        <begin position="736"/>
        <end position="752"/>
    </location>
</feature>
<feature type="compositionally biased region" description="Basic and acidic residues" evidence="2">
    <location>
        <begin position="724"/>
        <end position="735"/>
    </location>
</feature>
<dbReference type="Bgee" id="ENSACAG00000009930">
    <property type="expression patterns" value="Expressed in testis and 13 other cell types or tissues"/>
</dbReference>
<protein>
    <submittedName>
        <fullName evidence="3">Coiled-coil domain containing 186</fullName>
    </submittedName>
</protein>
<evidence type="ECO:0000313" key="3">
    <source>
        <dbReference type="Ensembl" id="ENSACAP00000009780.4"/>
    </source>
</evidence>
<dbReference type="PANTHER" id="PTHR18911">
    <property type="entry name" value="CTCL TUMOR ANTIGEN HD-CL-01"/>
    <property type="match status" value="1"/>
</dbReference>
<keyword evidence="1" id="KW-0175">Coiled coil</keyword>
<dbReference type="STRING" id="28377.ENSACAP00000009780"/>
<gene>
    <name evidence="3" type="primary">CCDC186</name>
</gene>
<evidence type="ECO:0000256" key="1">
    <source>
        <dbReference type="SAM" id="Coils"/>
    </source>
</evidence>
<feature type="coiled-coil region" evidence="1">
    <location>
        <begin position="783"/>
        <end position="817"/>
    </location>
</feature>
<dbReference type="InterPro" id="IPR038830">
    <property type="entry name" value="CCDC186"/>
</dbReference>
<accession>H9GFV3</accession>
<keyword evidence="4" id="KW-1185">Reference proteome</keyword>
<dbReference type="GO" id="GO:0099518">
    <property type="term" value="P:vesicle cytoskeletal trafficking"/>
    <property type="evidence" value="ECO:0000318"/>
    <property type="project" value="GO_Central"/>
</dbReference>
<dbReference type="InParanoid" id="H9GFV3"/>
<reference evidence="3" key="3">
    <citation type="submission" date="2025-09" db="UniProtKB">
        <authorList>
            <consortium name="Ensembl"/>
        </authorList>
    </citation>
    <scope>IDENTIFICATION</scope>
</reference>
<dbReference type="AlphaFoldDB" id="H9GFV3"/>
<feature type="coiled-coil region" evidence="1">
    <location>
        <begin position="262"/>
        <end position="458"/>
    </location>
</feature>
<dbReference type="Proteomes" id="UP000001646">
    <property type="component" value="Unplaced"/>
</dbReference>
<feature type="compositionally biased region" description="Basic and acidic residues" evidence="2">
    <location>
        <begin position="46"/>
        <end position="65"/>
    </location>
</feature>
<feature type="compositionally biased region" description="Basic and acidic residues" evidence="2">
    <location>
        <begin position="1"/>
        <end position="13"/>
    </location>
</feature>
<dbReference type="GO" id="GO:0035773">
    <property type="term" value="P:insulin secretion involved in cellular response to glucose stimulus"/>
    <property type="evidence" value="ECO:0007669"/>
    <property type="project" value="Ensembl"/>
</dbReference>
<reference evidence="3" key="2">
    <citation type="submission" date="2025-08" db="UniProtKB">
        <authorList>
            <consortium name="Ensembl"/>
        </authorList>
    </citation>
    <scope>IDENTIFICATION</scope>
</reference>
<sequence length="916" mass="105808">MHHGKILDEKMDEQLPEEQTTLETVDPSKTDDKSSSLSTVEEDDKFPEIQDGLHIEKKEIPLDKENNQLMLDPCSEATEASGDGDIPEVQRVPDLKGDEGGCSKPLEAQIKEPKKVDGLPDGDNEQQILETDGTNPSLTDLLHNPVKRTFGVCSESPYDTDCTKNLISTIQNASSQEALLEEIESELLSADLLKDHKLSNGMCKNEATLSVFEKCMQDKYLQQEHTIKKLIKENKKHQELILEICSEKDNLRDELKKRTETEKQHLTIIKQLEVRIEDLQKEVKAAKDKLASQDAAAKNAIQQLHKEMAFRTDQANKKCEEARQEKEAMVMKYVRGEKESLDLRKEKEVLERKLRDANKEIEKHTNKIKQLSQEKARLQQLFESKESEATRMSREIEKLKEEINSHVIKVKWAQNKLKAEMDLHKDTKDRLKEATTKLTQAKEEADQIRRNCQEIIKTYQESEEIKSNELDVKLRLTKGELEKHLQERSDHLEIHHAKIKELEDVKRTFKEGMDELRTLRTKVKCLEDERLRTEDELSKYREIINRQKAEIQNLLDKVKIIDQLQDQHQRDEQEINSLKEEVDSLNNLLNDFQKDIDGSRKRESELLVFTEKLTTKNAQLQSETNSLQVQLDKITYSERESQNQLEMVKQARDELANKLLKEEELHRNNVQVLQTELASQQKALADLNTQVDELKDELVTQKRKHAANLKDLTKQLQQARRKLEQLENGNYDKEVSSMGSRSSSSGSLNARSSNEDRSPENSGSSVAVDHFPEVDKTILIERIVRLQKAHARKNEKMEFMEDHIKQLVEEIRKKTKIIQSYILREEAGTLSSEASDFNKVHLSRRGGIMASLYTSHPADSGLTLELSLEINRKLQAVLEDTLLKNITLKENLQTLGTEIERLIKQQHELEQRVKQT</sequence>
<feature type="coiled-coil region" evidence="1">
    <location>
        <begin position="885"/>
        <end position="912"/>
    </location>
</feature>
<dbReference type="PANTHER" id="PTHR18911:SF5">
    <property type="entry name" value="COILED-COIL DOMAIN-CONTAINING PROTEIN 186"/>
    <property type="match status" value="1"/>
</dbReference>
<dbReference type="eggNOG" id="KOG0992">
    <property type="taxonomic scope" value="Eukaryota"/>
</dbReference>